<sequence length="238" mass="26577">MMEILADDLAYEVPALVQSNSSETCDVKHTDKMETSQYFISPDLFASMKAGKGEDCEFAGGEAAQSKPSKQSGAEYAAAALHHAADMQSPMADFGGGMAASKPSPERHQAPHALDQTPTTDELVELLKVANKQELQWKKMKVELQKAFHDYTTAAVEKQDFYLAKVNKINEELRTRAGPIKCGAQLGPCWRRFEDSRQDFKQPAKYRSMSNYLAFTYESDAISCRLQNLNSYGLPFWQ</sequence>
<gene>
    <name evidence="1" type="ORF">XELAEV_18028361mg</name>
</gene>
<dbReference type="Proteomes" id="UP000694892">
    <property type="component" value="Chromosome 5L"/>
</dbReference>
<dbReference type="AlphaFoldDB" id="A0A974CY65"/>
<protein>
    <submittedName>
        <fullName evidence="1">Uncharacterized protein</fullName>
    </submittedName>
</protein>
<name>A0A974CY65_XENLA</name>
<proteinExistence type="predicted"/>
<organism evidence="1 2">
    <name type="scientific">Xenopus laevis</name>
    <name type="common">African clawed frog</name>
    <dbReference type="NCBI Taxonomy" id="8355"/>
    <lineage>
        <taxon>Eukaryota</taxon>
        <taxon>Metazoa</taxon>
        <taxon>Chordata</taxon>
        <taxon>Craniata</taxon>
        <taxon>Vertebrata</taxon>
        <taxon>Euteleostomi</taxon>
        <taxon>Amphibia</taxon>
        <taxon>Batrachia</taxon>
        <taxon>Anura</taxon>
        <taxon>Pipoidea</taxon>
        <taxon>Pipidae</taxon>
        <taxon>Xenopodinae</taxon>
        <taxon>Xenopus</taxon>
        <taxon>Xenopus</taxon>
    </lineage>
</organism>
<accession>A0A974CY65</accession>
<evidence type="ECO:0000313" key="1">
    <source>
        <dbReference type="EMBL" id="OCT81538.1"/>
    </source>
</evidence>
<evidence type="ECO:0000313" key="2">
    <source>
        <dbReference type="Proteomes" id="UP000694892"/>
    </source>
</evidence>
<reference evidence="2" key="1">
    <citation type="journal article" date="2016" name="Nature">
        <title>Genome evolution in the allotetraploid frog Xenopus laevis.</title>
        <authorList>
            <person name="Session A.M."/>
            <person name="Uno Y."/>
            <person name="Kwon T."/>
            <person name="Chapman J.A."/>
            <person name="Toyoda A."/>
            <person name="Takahashi S."/>
            <person name="Fukui A."/>
            <person name="Hikosaka A."/>
            <person name="Suzuki A."/>
            <person name="Kondo M."/>
            <person name="van Heeringen S.J."/>
            <person name="Quigley I."/>
            <person name="Heinz S."/>
            <person name="Ogino H."/>
            <person name="Ochi H."/>
            <person name="Hellsten U."/>
            <person name="Lyons J.B."/>
            <person name="Simakov O."/>
            <person name="Putnam N."/>
            <person name="Stites J."/>
            <person name="Kuroki Y."/>
            <person name="Tanaka T."/>
            <person name="Michiue T."/>
            <person name="Watanabe M."/>
            <person name="Bogdanovic O."/>
            <person name="Lister R."/>
            <person name="Georgiou G."/>
            <person name="Paranjpe S.S."/>
            <person name="van Kruijsbergen I."/>
            <person name="Shu S."/>
            <person name="Carlson J."/>
            <person name="Kinoshita T."/>
            <person name="Ohta Y."/>
            <person name="Mawaribuchi S."/>
            <person name="Jenkins J."/>
            <person name="Grimwood J."/>
            <person name="Schmutz J."/>
            <person name="Mitros T."/>
            <person name="Mozaffari S.V."/>
            <person name="Suzuki Y."/>
            <person name="Haramoto Y."/>
            <person name="Yamamoto T.S."/>
            <person name="Takagi C."/>
            <person name="Heald R."/>
            <person name="Miller K."/>
            <person name="Haudenschild C."/>
            <person name="Kitzman J."/>
            <person name="Nakayama T."/>
            <person name="Izutsu Y."/>
            <person name="Robert J."/>
            <person name="Fortriede J."/>
            <person name="Burns K."/>
            <person name="Lotay V."/>
            <person name="Karimi K."/>
            <person name="Yasuoka Y."/>
            <person name="Dichmann D.S."/>
            <person name="Flajnik M.F."/>
            <person name="Houston D.W."/>
            <person name="Shendure J."/>
            <person name="DuPasquier L."/>
            <person name="Vize P.D."/>
            <person name="Zorn A.M."/>
            <person name="Ito M."/>
            <person name="Marcotte E.M."/>
            <person name="Wallingford J.B."/>
            <person name="Ito Y."/>
            <person name="Asashima M."/>
            <person name="Ueno N."/>
            <person name="Matsuda Y."/>
            <person name="Veenstra G.J."/>
            <person name="Fujiyama A."/>
            <person name="Harland R.M."/>
            <person name="Taira M."/>
            <person name="Rokhsar D.S."/>
        </authorList>
    </citation>
    <scope>NUCLEOTIDE SEQUENCE [LARGE SCALE GENOMIC DNA]</scope>
    <source>
        <strain evidence="2">J</strain>
    </source>
</reference>
<dbReference type="EMBL" id="CM004474">
    <property type="protein sequence ID" value="OCT81538.1"/>
    <property type="molecule type" value="Genomic_DNA"/>
</dbReference>